<feature type="chain" id="PRO_5046988677" evidence="1">
    <location>
        <begin position="27"/>
        <end position="547"/>
    </location>
</feature>
<dbReference type="Proteomes" id="UP001595699">
    <property type="component" value="Unassembled WGS sequence"/>
</dbReference>
<proteinExistence type="predicted"/>
<evidence type="ECO:0000256" key="1">
    <source>
        <dbReference type="SAM" id="SignalP"/>
    </source>
</evidence>
<dbReference type="Pfam" id="PF13810">
    <property type="entry name" value="DUF4185"/>
    <property type="match status" value="1"/>
</dbReference>
<keyword evidence="4" id="KW-1185">Reference proteome</keyword>
<dbReference type="RefSeq" id="WP_205118830.1">
    <property type="nucleotide sequence ID" value="NZ_JAFBCM010000001.1"/>
</dbReference>
<feature type="domain" description="DUF4185" evidence="2">
    <location>
        <begin position="61"/>
        <end position="377"/>
    </location>
</feature>
<evidence type="ECO:0000259" key="2">
    <source>
        <dbReference type="Pfam" id="PF13810"/>
    </source>
</evidence>
<dbReference type="InterPro" id="IPR025442">
    <property type="entry name" value="DUF4185"/>
</dbReference>
<name>A0ABV7YCL4_9ACTN</name>
<protein>
    <submittedName>
        <fullName evidence="3">DUF4185 domain-containing protein</fullName>
    </submittedName>
</protein>
<organism evidence="3 4">
    <name type="scientific">Tenggerimyces flavus</name>
    <dbReference type="NCBI Taxonomy" id="1708749"/>
    <lineage>
        <taxon>Bacteria</taxon>
        <taxon>Bacillati</taxon>
        <taxon>Actinomycetota</taxon>
        <taxon>Actinomycetes</taxon>
        <taxon>Propionibacteriales</taxon>
        <taxon>Nocardioidaceae</taxon>
        <taxon>Tenggerimyces</taxon>
    </lineage>
</organism>
<evidence type="ECO:0000313" key="4">
    <source>
        <dbReference type="Proteomes" id="UP001595699"/>
    </source>
</evidence>
<feature type="signal peptide" evidence="1">
    <location>
        <begin position="1"/>
        <end position="26"/>
    </location>
</feature>
<dbReference type="Gene3D" id="2.60.120.260">
    <property type="entry name" value="Galactose-binding domain-like"/>
    <property type="match status" value="1"/>
</dbReference>
<sequence>MLPRSKLRLVALSVLLVGASVPAADAAVPQEVKTLTPAAASNGSTTVSPAEQLAKLTGPGSTSATDTNWSVKATDLGILWDNGRGQVFAAFGDTYGAGWTGPGGGVGDQATIDWRCQVLGRSSDRNLADGMAFDDFVVDRPGHAKELFDCPKQPGIVHTTIPTAGVTIGKRSYLHYMSVNYWGPPGRWFTNEGAIAYSDNNGQTWKIARDAKWVNTPGRWDNPFQQAAFVHKGDYVYLFGTPNGRGGSAHVARVRPGKVLEKSSYEYWTGTRWSKGSEWIATPIVVPNVGELSVQYNAYLKRWIMLYIDDARGLNGQPDIVFREATSPQGPWSGEQVVASGQQFTALYGSFIHPWSKGNQLYFAMSQWLPYNAFLMRTTLTKSSGPLSLLSEPSFEGQLSGEKAPWVTGPGSGLDFDAGGARTGKNNAWANTSSGWSDVKQQFAVQPHRKYRLTGWVRTSANNNNAYFGVRLVGGGVWKETKFERHDAYTQLTVDFDSGPHTVFEVFAGKWANGGETWIQLDDVNVVETGPSATASSAPAAPRTAMR</sequence>
<keyword evidence="1" id="KW-0732">Signal</keyword>
<comment type="caution">
    <text evidence="3">The sequence shown here is derived from an EMBL/GenBank/DDBJ whole genome shotgun (WGS) entry which is preliminary data.</text>
</comment>
<dbReference type="EMBL" id="JBHRZH010000015">
    <property type="protein sequence ID" value="MFC3762543.1"/>
    <property type="molecule type" value="Genomic_DNA"/>
</dbReference>
<accession>A0ABV7YCL4</accession>
<gene>
    <name evidence="3" type="ORF">ACFOUW_17000</name>
</gene>
<evidence type="ECO:0000313" key="3">
    <source>
        <dbReference type="EMBL" id="MFC3762543.1"/>
    </source>
</evidence>
<reference evidence="4" key="1">
    <citation type="journal article" date="2019" name="Int. J. Syst. Evol. Microbiol.">
        <title>The Global Catalogue of Microorganisms (GCM) 10K type strain sequencing project: providing services to taxonomists for standard genome sequencing and annotation.</title>
        <authorList>
            <consortium name="The Broad Institute Genomics Platform"/>
            <consortium name="The Broad Institute Genome Sequencing Center for Infectious Disease"/>
            <person name="Wu L."/>
            <person name="Ma J."/>
        </authorList>
    </citation>
    <scope>NUCLEOTIDE SEQUENCE [LARGE SCALE GENOMIC DNA]</scope>
    <source>
        <strain evidence="4">CGMCC 4.7241</strain>
    </source>
</reference>